<organism evidence="5 6">
    <name type="scientific">Phytophthora boehmeriae</name>
    <dbReference type="NCBI Taxonomy" id="109152"/>
    <lineage>
        <taxon>Eukaryota</taxon>
        <taxon>Sar</taxon>
        <taxon>Stramenopiles</taxon>
        <taxon>Oomycota</taxon>
        <taxon>Peronosporomycetes</taxon>
        <taxon>Peronosporales</taxon>
        <taxon>Peronosporaceae</taxon>
        <taxon>Phytophthora</taxon>
    </lineage>
</organism>
<gene>
    <name evidence="5" type="ORF">PHYBOEH_001986</name>
</gene>
<dbReference type="GO" id="GO:0003723">
    <property type="term" value="F:RNA binding"/>
    <property type="evidence" value="ECO:0007669"/>
    <property type="project" value="UniProtKB-UniRule"/>
</dbReference>
<dbReference type="InterPro" id="IPR000504">
    <property type="entry name" value="RRM_dom"/>
</dbReference>
<comment type="caution">
    <text evidence="5">The sequence shown here is derived from an EMBL/GenBank/DDBJ whole genome shotgun (WGS) entry which is preliminary data.</text>
</comment>
<dbReference type="OrthoDB" id="1875751at2759"/>
<dbReference type="Pfam" id="PF00076">
    <property type="entry name" value="RRM_1"/>
    <property type="match status" value="2"/>
</dbReference>
<dbReference type="PANTHER" id="PTHR48024:SF45">
    <property type="entry name" value="RNA BINDING DOMAIN PROTEIN"/>
    <property type="match status" value="1"/>
</dbReference>
<feature type="domain" description="RRM" evidence="4">
    <location>
        <begin position="117"/>
        <end position="204"/>
    </location>
</feature>
<evidence type="ECO:0000313" key="6">
    <source>
        <dbReference type="Proteomes" id="UP000693981"/>
    </source>
</evidence>
<feature type="region of interest" description="Disordered" evidence="3">
    <location>
        <begin position="1"/>
        <end position="69"/>
    </location>
</feature>
<feature type="region of interest" description="Disordered" evidence="3">
    <location>
        <begin position="287"/>
        <end position="347"/>
    </location>
</feature>
<dbReference type="PROSITE" id="PS50102">
    <property type="entry name" value="RRM"/>
    <property type="match status" value="1"/>
</dbReference>
<dbReference type="SMART" id="SM00360">
    <property type="entry name" value="RRM"/>
    <property type="match status" value="2"/>
</dbReference>
<dbReference type="Proteomes" id="UP000693981">
    <property type="component" value="Unassembled WGS sequence"/>
</dbReference>
<evidence type="ECO:0000256" key="3">
    <source>
        <dbReference type="SAM" id="MobiDB-lite"/>
    </source>
</evidence>
<dbReference type="InterPro" id="IPR050886">
    <property type="entry name" value="RNA-binding_reg"/>
</dbReference>
<dbReference type="AlphaFoldDB" id="A0A8T1WRD2"/>
<dbReference type="GO" id="GO:0005634">
    <property type="term" value="C:nucleus"/>
    <property type="evidence" value="ECO:0007669"/>
    <property type="project" value="TreeGrafter"/>
</dbReference>
<sequence>MPAVEELSSAKKRKLEDVKMEESGGSASPQSVTESERSCGKETPTETKEALTTAAKGEEAAVESPKTTVESRKTAVQRLLEPLSREQLLEILANAATRYDALYAELKAAAGVDVAHRKVFVRGLAWETKTENLKEAFAAFGDVLEGAVIYDKATGKSRGYGFVTFVEMEAAQRAVQQQTVVIDKFGELEEAAIARDRQTSRSKGYGFVTYKHKAGAERALQTPQKFIDGRTTVCNLACQGHNKSHTEQRGGATAFLAPVAPSYAMPMQPVGVYTTVPYQGMPAMPQLPQMPHQPNAYGQYPTLPSPYGQQPQTVYTTPQPYYQGRPHPQPPHQQATLQQQPPPPPRR</sequence>
<feature type="compositionally biased region" description="Low complexity" evidence="3">
    <location>
        <begin position="306"/>
        <end position="339"/>
    </location>
</feature>
<dbReference type="PANTHER" id="PTHR48024">
    <property type="entry name" value="GEO13361P1-RELATED"/>
    <property type="match status" value="1"/>
</dbReference>
<evidence type="ECO:0000313" key="5">
    <source>
        <dbReference type="EMBL" id="KAG7396612.1"/>
    </source>
</evidence>
<name>A0A8T1WRD2_9STRA</name>
<keyword evidence="1 2" id="KW-0694">RNA-binding</keyword>
<protein>
    <recommendedName>
        <fullName evidence="4">RRM domain-containing protein</fullName>
    </recommendedName>
</protein>
<evidence type="ECO:0000256" key="1">
    <source>
        <dbReference type="ARBA" id="ARBA00022884"/>
    </source>
</evidence>
<evidence type="ECO:0000259" key="4">
    <source>
        <dbReference type="PROSITE" id="PS50102"/>
    </source>
</evidence>
<proteinExistence type="predicted"/>
<evidence type="ECO:0000256" key="2">
    <source>
        <dbReference type="PROSITE-ProRule" id="PRU00176"/>
    </source>
</evidence>
<reference evidence="5" key="1">
    <citation type="submission" date="2021-02" db="EMBL/GenBank/DDBJ databases">
        <authorList>
            <person name="Palmer J.M."/>
        </authorList>
    </citation>
    <scope>NUCLEOTIDE SEQUENCE</scope>
    <source>
        <strain evidence="5">SCRP23</strain>
    </source>
</reference>
<feature type="compositionally biased region" description="Basic and acidic residues" evidence="3">
    <location>
        <begin position="34"/>
        <end position="49"/>
    </location>
</feature>
<accession>A0A8T1WRD2</accession>
<dbReference type="EMBL" id="JAGDFL010000147">
    <property type="protein sequence ID" value="KAG7396612.1"/>
    <property type="molecule type" value="Genomic_DNA"/>
</dbReference>
<keyword evidence="6" id="KW-1185">Reference proteome</keyword>